<dbReference type="GO" id="GO:0006281">
    <property type="term" value="P:DNA repair"/>
    <property type="evidence" value="ECO:0007669"/>
    <property type="project" value="UniProtKB-KW"/>
</dbReference>
<feature type="compositionally biased region" description="Acidic residues" evidence="5">
    <location>
        <begin position="647"/>
        <end position="671"/>
    </location>
</feature>
<evidence type="ECO:0000313" key="7">
    <source>
        <dbReference type="EMBL" id="KAK4535367.1"/>
    </source>
</evidence>
<keyword evidence="3" id="KW-0234">DNA repair</keyword>
<feature type="compositionally biased region" description="Polar residues" evidence="5">
    <location>
        <begin position="878"/>
        <end position="887"/>
    </location>
</feature>
<feature type="domain" description="Chromatin assembly factor 1 subunit A dimerization" evidence="6">
    <location>
        <begin position="580"/>
        <end position="661"/>
    </location>
</feature>
<evidence type="ECO:0000256" key="1">
    <source>
        <dbReference type="ARBA" id="ARBA00004123"/>
    </source>
</evidence>
<dbReference type="PANTHER" id="PTHR15272:SF0">
    <property type="entry name" value="CHROMATIN ASSEMBLY FACTOR 1 SUBUNIT A"/>
    <property type="match status" value="1"/>
</dbReference>
<feature type="compositionally biased region" description="Basic and acidic residues" evidence="5">
    <location>
        <begin position="338"/>
        <end position="407"/>
    </location>
</feature>
<feature type="region of interest" description="Disordered" evidence="5">
    <location>
        <begin position="754"/>
        <end position="787"/>
    </location>
</feature>
<dbReference type="Pfam" id="PF12253">
    <property type="entry name" value="CAF1A_dimeriz"/>
    <property type="match status" value="1"/>
</dbReference>
<dbReference type="GO" id="GO:0006334">
    <property type="term" value="P:nucleosome assembly"/>
    <property type="evidence" value="ECO:0007669"/>
    <property type="project" value="TreeGrafter"/>
</dbReference>
<feature type="region of interest" description="Disordered" evidence="5">
    <location>
        <begin position="1"/>
        <end position="26"/>
    </location>
</feature>
<keyword evidence="4" id="KW-0539">Nucleus</keyword>
<protein>
    <recommendedName>
        <fullName evidence="6">Chromatin assembly factor 1 subunit A dimerization domain-containing protein</fullName>
    </recommendedName>
</protein>
<dbReference type="GO" id="GO:0005634">
    <property type="term" value="C:nucleus"/>
    <property type="evidence" value="ECO:0007669"/>
    <property type="project" value="UniProtKB-SubCell"/>
</dbReference>
<feature type="compositionally biased region" description="Acidic residues" evidence="5">
    <location>
        <begin position="625"/>
        <end position="640"/>
    </location>
</feature>
<feature type="compositionally biased region" description="Low complexity" evidence="5">
    <location>
        <begin position="893"/>
        <end position="905"/>
    </location>
</feature>
<dbReference type="InterPro" id="IPR022043">
    <property type="entry name" value="CAF1A_DD"/>
</dbReference>
<feature type="compositionally biased region" description="Acidic residues" evidence="5">
    <location>
        <begin position="681"/>
        <end position="692"/>
    </location>
</feature>
<comment type="subcellular location">
    <subcellularLocation>
        <location evidence="1">Nucleus</location>
    </subcellularLocation>
</comment>
<dbReference type="Proteomes" id="UP001301350">
    <property type="component" value="Unassembled WGS sequence"/>
</dbReference>
<feature type="region of interest" description="Disordered" evidence="5">
    <location>
        <begin position="878"/>
        <end position="912"/>
    </location>
</feature>
<feature type="region of interest" description="Disordered" evidence="5">
    <location>
        <begin position="625"/>
        <end position="697"/>
    </location>
</feature>
<dbReference type="PANTHER" id="PTHR15272">
    <property type="entry name" value="CHROMATIN ASSEMBLY FACTOR 1 SUBUNIT A CAF-1 SUBUNIT A"/>
    <property type="match status" value="1"/>
</dbReference>
<gene>
    <name evidence="7" type="ORF">CDCA_CDCA04G1392</name>
</gene>
<feature type="region of interest" description="Disordered" evidence="5">
    <location>
        <begin position="338"/>
        <end position="409"/>
    </location>
</feature>
<dbReference type="AlphaFoldDB" id="A0AAV9ISS7"/>
<reference evidence="7 8" key="1">
    <citation type="submission" date="2022-07" db="EMBL/GenBank/DDBJ databases">
        <title>Genome-wide signatures of adaptation to extreme environments.</title>
        <authorList>
            <person name="Cho C.H."/>
            <person name="Yoon H.S."/>
        </authorList>
    </citation>
    <scope>NUCLEOTIDE SEQUENCE [LARGE SCALE GENOMIC DNA]</scope>
    <source>
        <strain evidence="7 8">DBV 063 E5</strain>
    </source>
</reference>
<dbReference type="GO" id="GO:0033186">
    <property type="term" value="C:CAF-1 complex"/>
    <property type="evidence" value="ECO:0007669"/>
    <property type="project" value="TreeGrafter"/>
</dbReference>
<evidence type="ECO:0000256" key="4">
    <source>
        <dbReference type="ARBA" id="ARBA00023242"/>
    </source>
</evidence>
<evidence type="ECO:0000259" key="6">
    <source>
        <dbReference type="Pfam" id="PF12253"/>
    </source>
</evidence>
<evidence type="ECO:0000256" key="2">
    <source>
        <dbReference type="ARBA" id="ARBA00022763"/>
    </source>
</evidence>
<organism evidence="7 8">
    <name type="scientific">Cyanidium caldarium</name>
    <name type="common">Red alga</name>
    <dbReference type="NCBI Taxonomy" id="2771"/>
    <lineage>
        <taxon>Eukaryota</taxon>
        <taxon>Rhodophyta</taxon>
        <taxon>Bangiophyceae</taxon>
        <taxon>Cyanidiales</taxon>
        <taxon>Cyanidiaceae</taxon>
        <taxon>Cyanidium</taxon>
    </lineage>
</organism>
<comment type="caution">
    <text evidence="7">The sequence shown here is derived from an EMBL/GenBank/DDBJ whole genome shotgun (WGS) entry which is preliminary data.</text>
</comment>
<proteinExistence type="predicted"/>
<name>A0AAV9ISS7_CYACA</name>
<accession>A0AAV9ISS7</accession>
<feature type="compositionally biased region" description="Low complexity" evidence="5">
    <location>
        <begin position="754"/>
        <end position="767"/>
    </location>
</feature>
<evidence type="ECO:0000313" key="8">
    <source>
        <dbReference type="Proteomes" id="UP001301350"/>
    </source>
</evidence>
<keyword evidence="2" id="KW-0227">DNA damage</keyword>
<keyword evidence="8" id="KW-1185">Reference proteome</keyword>
<sequence length="912" mass="99869">MPFSTVSPAGEDALSDSGGMMRKAGGGKRLVAPAEALDAASAASASEVDLDAALWAMATTATSAETTVTSSRGIPATAEDNSGQSSYEICGAEMTSSLPHPARKRGRVEWRPPPPALLRVADKYAGVALRLCDEQRSVVRVIGDEDHETASKEDERPDEDTLSQLLRFAAQHAVVGAASTEDAMSKLLTHFQASCEGGNALREADAWEALVCTQYGMCWRSHRKLQHELQQWHQHLQQASAEGMPEASCDALLHLGDAAERPSLSLHTFEVVDAALPPDFDASAPSTPGKRRATLLERQKRIDVCLRLVALALDPRAADDASKMQWMDTLRQRLEKLEQQAAEQQRREAEAAERARRRDRDRQQKELERQMRLAARERERERKRREREQREREQQEKREAEQRRAERANQSASLLMRFVSRTAEPPAAAIAASRHARSTSPATRTTIESECEAFMRRARLVLDADCTLSMRCEAGVPVRERATLAQDLLRATRCVQAASRERETSIRGTAGAGSLPAVLAELSACRGAALGVAWRWRRQRGILRGDMPQHRPDEDVVALAIPGIVSSRQLVSRLVRPGLKYLQFAENVRPAYHGPWPLLEQVPRLRPRRPWVRLELDSIAYDEDSDTEWAAAGDDDDDDGGGGGEDLLQDTDDAEEEEEEDMAESESEAVDSSDFIHDAPESGDEEEGEGSDGGDCAADAVRAEAPAPEGRAARDRPMRVCAMIIAAALGQPAVPELTRYRSVRCPFFHEKKPSAATAADSANAEPPATDPPPADASPPRAAYTGSTEAPPVLVMPVRKVDAATVPAELLCRLREHLQRSTGLGAADAAAVSFLQQEQERARGVSIHHTVARLERLIQQHARSEPRADGQWEWVWREPSTNQSSASASIPRHANTSAFTAATTSSEHNAKSV</sequence>
<evidence type="ECO:0000256" key="3">
    <source>
        <dbReference type="ARBA" id="ARBA00023204"/>
    </source>
</evidence>
<dbReference type="EMBL" id="JANCYW010000004">
    <property type="protein sequence ID" value="KAK4535367.1"/>
    <property type="molecule type" value="Genomic_DNA"/>
</dbReference>
<evidence type="ECO:0000256" key="5">
    <source>
        <dbReference type="SAM" id="MobiDB-lite"/>
    </source>
</evidence>